<dbReference type="PANTHER" id="PTHR32063">
    <property type="match status" value="1"/>
</dbReference>
<feature type="transmembrane region" description="Helical" evidence="2">
    <location>
        <begin position="336"/>
        <end position="354"/>
    </location>
</feature>
<proteinExistence type="predicted"/>
<dbReference type="InterPro" id="IPR001036">
    <property type="entry name" value="Acrflvin-R"/>
</dbReference>
<dbReference type="SUPFAM" id="SSF82866">
    <property type="entry name" value="Multidrug efflux transporter AcrB transmembrane domain"/>
    <property type="match status" value="2"/>
</dbReference>
<dbReference type="Proteomes" id="UP000704762">
    <property type="component" value="Unassembled WGS sequence"/>
</dbReference>
<dbReference type="InterPro" id="IPR027463">
    <property type="entry name" value="AcrB_DN_DC_subdom"/>
</dbReference>
<reference evidence="3 4" key="1">
    <citation type="submission" date="2021-01" db="EMBL/GenBank/DDBJ databases">
        <title>Sequencing the genomes of 1000 actinobacteria strains.</title>
        <authorList>
            <person name="Klenk H.-P."/>
        </authorList>
    </citation>
    <scope>NUCLEOTIDE SEQUENCE [LARGE SCALE GENOMIC DNA]</scope>
    <source>
        <strain evidence="3 4">DSM 18662</strain>
    </source>
</reference>
<dbReference type="Gene3D" id="3.30.70.1430">
    <property type="entry name" value="Multidrug efflux transporter AcrB pore domain"/>
    <property type="match status" value="2"/>
</dbReference>
<dbReference type="SUPFAM" id="SSF82714">
    <property type="entry name" value="Multidrug efflux transporter AcrB TolC docking domain, DN and DC subdomains"/>
    <property type="match status" value="2"/>
</dbReference>
<feature type="transmembrane region" description="Helical" evidence="2">
    <location>
        <begin position="905"/>
        <end position="929"/>
    </location>
</feature>
<dbReference type="Gene3D" id="3.30.70.1440">
    <property type="entry name" value="Multidrug efflux transporter AcrB pore domain"/>
    <property type="match status" value="1"/>
</dbReference>
<evidence type="ECO:0000256" key="2">
    <source>
        <dbReference type="SAM" id="Phobius"/>
    </source>
</evidence>
<protein>
    <submittedName>
        <fullName evidence="3">HAE1 family hydrophobic/amphiphilic exporter-1</fullName>
    </submittedName>
</protein>
<feature type="transmembrane region" description="Helical" evidence="2">
    <location>
        <begin position="429"/>
        <end position="449"/>
    </location>
</feature>
<feature type="region of interest" description="Disordered" evidence="1">
    <location>
        <begin position="1017"/>
        <end position="1036"/>
    </location>
</feature>
<feature type="transmembrane region" description="Helical" evidence="2">
    <location>
        <begin position="12"/>
        <end position="33"/>
    </location>
</feature>
<gene>
    <name evidence="3" type="ORF">JOE57_002138</name>
</gene>
<feature type="transmembrane region" description="Helical" evidence="2">
    <location>
        <begin position="853"/>
        <end position="872"/>
    </location>
</feature>
<keyword evidence="2" id="KW-0472">Membrane</keyword>
<feature type="transmembrane region" description="Helical" evidence="2">
    <location>
        <begin position="954"/>
        <end position="979"/>
    </location>
</feature>
<dbReference type="RefSeq" id="WP_204917820.1">
    <property type="nucleotide sequence ID" value="NZ_BAAAQP010000001.1"/>
</dbReference>
<feature type="transmembrane region" description="Helical" evidence="2">
    <location>
        <begin position="461"/>
        <end position="488"/>
    </location>
</feature>
<keyword evidence="4" id="KW-1185">Reference proteome</keyword>
<feature type="transmembrane region" description="Helical" evidence="2">
    <location>
        <begin position="529"/>
        <end position="549"/>
    </location>
</feature>
<sequence length="1036" mass="107240">MSTLAHLSLRNRALIALVTVFVMIFGVITTTQLKRELIPSLTIPTAVVYTTYPGASPQVVEERVTVPVEQAVLGLSGLESSSSTSSTGVSAVTVNMTYGTNMSTVQQDLQAAISRIKALLPDEADSQVITGSIDDFPVLQLSVTDEGSKSALAERLKTVVVPELEKVDGVRAVSVAGAPQPRVQIDLDLKKLTAAGLAPTAVTGALGASGAVISAGTLTEGSRTLAVTVGKRLRSAADVAGLPMVNPRGQQTTIGDVAKVTDAVAPATSVARTNGKDSLSLSITKTPDGNTVDVSDAVNAALPDLAKKLGKGAAFTTVFDQAPFITQSIDDLTTEGGLGLLMAVIVILVFLLSVRATLVTAISIPVSVLITMIGLRVSDYSLNILTLGALTIAIGRVVDDSIVVIENIKRHLSYGEPKLTAILTAVREVASAITAATMTTVAVFLPIGLVGGQVGELFRPFAVTVGLALLASLLVSLTIVPVLAYWFLRSPGGRVVPAEVRHRAEEKERTSILQRGYLPLLRRTIRHPVITLLLAAVILGGTVALTPLLQTNFLGSSGQNTLTVRQQYEPSLSLDSKSDEARKVEQAIRDVHGVVTVQTTVGSSGGAEAAFGGSSSDSAIFSVTTDEKVDQATIEADVRASLDRLPNGDALTVSASDSGFGSNAVEVVINAPDSGRLSDAATAVLTEMKKVPGVAEVSSSLSADQPMIQVSVDRAKAAKAGVSDRAVAQTLKGVLAPATVGSIETGGSTQDVVLSSGDVPVSLDELRDLMINSSTGQVKLRDVARVEEVKVATSVAHTDGQRSATVSLTPAGENLREVNAAVTQALTRVDLPEGVDAKLGGVTADQADAFTQLGLALLVAIAIVYVVMVATFKSLIQPLILLVSVPFAATGALLALLITGTPLGVPSLIGLLMLVGIVVTNAIVLIDLVNHYRTAGQSIEDALINGARQRLRPILMTAVATIMALTPMALGVTGGGVFISQPLAIVVIGGLISSTALTLVLVPVLYELVETTKRRRAERRGLESAGAEAAPRRAAL</sequence>
<accession>A0ABS2RJR6</accession>
<keyword evidence="2" id="KW-1133">Transmembrane helix</keyword>
<comment type="caution">
    <text evidence="3">The sequence shown here is derived from an EMBL/GenBank/DDBJ whole genome shotgun (WGS) entry which is preliminary data.</text>
</comment>
<organism evidence="3 4">
    <name type="scientific">Microlunatus panaciterrae</name>
    <dbReference type="NCBI Taxonomy" id="400768"/>
    <lineage>
        <taxon>Bacteria</taxon>
        <taxon>Bacillati</taxon>
        <taxon>Actinomycetota</taxon>
        <taxon>Actinomycetes</taxon>
        <taxon>Propionibacteriales</taxon>
        <taxon>Propionibacteriaceae</taxon>
        <taxon>Microlunatus</taxon>
    </lineage>
</organism>
<dbReference type="Pfam" id="PF00873">
    <property type="entry name" value="ACR_tran"/>
    <property type="match status" value="1"/>
</dbReference>
<dbReference type="SUPFAM" id="SSF82693">
    <property type="entry name" value="Multidrug efflux transporter AcrB pore domain, PN1, PN2, PC1 and PC2 subdomains"/>
    <property type="match status" value="2"/>
</dbReference>
<dbReference type="PRINTS" id="PR00702">
    <property type="entry name" value="ACRIFLAVINRP"/>
</dbReference>
<feature type="compositionally biased region" description="Low complexity" evidence="1">
    <location>
        <begin position="1025"/>
        <end position="1036"/>
    </location>
</feature>
<dbReference type="Gene3D" id="3.30.2090.10">
    <property type="entry name" value="Multidrug efflux transporter AcrB TolC docking domain, DN and DC subdomains"/>
    <property type="match status" value="2"/>
</dbReference>
<feature type="transmembrane region" description="Helical" evidence="2">
    <location>
        <begin position="985"/>
        <end position="1009"/>
    </location>
</feature>
<dbReference type="Gene3D" id="1.20.1640.10">
    <property type="entry name" value="Multidrug efflux transporter AcrB transmembrane domain"/>
    <property type="match status" value="2"/>
</dbReference>
<dbReference type="PANTHER" id="PTHR32063:SF0">
    <property type="entry name" value="SWARMING MOTILITY PROTEIN SWRC"/>
    <property type="match status" value="1"/>
</dbReference>
<feature type="transmembrane region" description="Helical" evidence="2">
    <location>
        <begin position="879"/>
        <end position="899"/>
    </location>
</feature>
<evidence type="ECO:0000313" key="4">
    <source>
        <dbReference type="Proteomes" id="UP000704762"/>
    </source>
</evidence>
<evidence type="ECO:0000256" key="1">
    <source>
        <dbReference type="SAM" id="MobiDB-lite"/>
    </source>
</evidence>
<name>A0ABS2RJR6_9ACTN</name>
<dbReference type="Gene3D" id="3.30.70.1320">
    <property type="entry name" value="Multidrug efflux transporter AcrB pore domain like"/>
    <property type="match status" value="1"/>
</dbReference>
<keyword evidence="2" id="KW-0812">Transmembrane</keyword>
<dbReference type="EMBL" id="JAFBCF010000001">
    <property type="protein sequence ID" value="MBM7799217.1"/>
    <property type="molecule type" value="Genomic_DNA"/>
</dbReference>
<evidence type="ECO:0000313" key="3">
    <source>
        <dbReference type="EMBL" id="MBM7799217.1"/>
    </source>
</evidence>